<name>X1EQV6_9ZZZZ</name>
<comment type="caution">
    <text evidence="1">The sequence shown here is derived from an EMBL/GenBank/DDBJ whole genome shotgun (WGS) entry which is preliminary data.</text>
</comment>
<dbReference type="AlphaFoldDB" id="X1EQV6"/>
<evidence type="ECO:0000313" key="1">
    <source>
        <dbReference type="EMBL" id="GAH11013.1"/>
    </source>
</evidence>
<dbReference type="EMBL" id="BART01036443">
    <property type="protein sequence ID" value="GAH11013.1"/>
    <property type="molecule type" value="Genomic_DNA"/>
</dbReference>
<proteinExistence type="predicted"/>
<organism evidence="1">
    <name type="scientific">marine sediment metagenome</name>
    <dbReference type="NCBI Taxonomy" id="412755"/>
    <lineage>
        <taxon>unclassified sequences</taxon>
        <taxon>metagenomes</taxon>
        <taxon>ecological metagenomes</taxon>
    </lineage>
</organism>
<protein>
    <submittedName>
        <fullName evidence="1">Uncharacterized protein</fullName>
    </submittedName>
</protein>
<reference evidence="1" key="1">
    <citation type="journal article" date="2014" name="Front. Microbiol.">
        <title>High frequency of phylogenetically diverse reductive dehalogenase-homologous genes in deep subseafloor sedimentary metagenomes.</title>
        <authorList>
            <person name="Kawai M."/>
            <person name="Futagami T."/>
            <person name="Toyoda A."/>
            <person name="Takaki Y."/>
            <person name="Nishi S."/>
            <person name="Hori S."/>
            <person name="Arai W."/>
            <person name="Tsubouchi T."/>
            <person name="Morono Y."/>
            <person name="Uchiyama I."/>
            <person name="Ito T."/>
            <person name="Fujiyama A."/>
            <person name="Inagaki F."/>
            <person name="Takami H."/>
        </authorList>
    </citation>
    <scope>NUCLEOTIDE SEQUENCE</scope>
    <source>
        <strain evidence="1">Expedition CK06-06</strain>
    </source>
</reference>
<accession>X1EQV6</accession>
<gene>
    <name evidence="1" type="ORF">S01H4_61459</name>
</gene>
<sequence>MKNKIISAVLFLIFASSLMCVGLTTTKSSLRKCLVGHWEQDWVEYRGSLLKVETFFTKEGEVSITQTYKGPAGTFVSCTGKFKYEVLYT</sequence>
<feature type="non-terminal residue" evidence="1">
    <location>
        <position position="89"/>
    </location>
</feature>